<proteinExistence type="predicted"/>
<comment type="caution">
    <text evidence="2">The sequence shown here is derived from an EMBL/GenBank/DDBJ whole genome shotgun (WGS) entry which is preliminary data.</text>
</comment>
<evidence type="ECO:0000256" key="1">
    <source>
        <dbReference type="SAM" id="Phobius"/>
    </source>
</evidence>
<keyword evidence="1" id="KW-0812">Transmembrane</keyword>
<accession>A0A1Y1S837</accession>
<reference evidence="2 3" key="1">
    <citation type="journal article" date="2017" name="Environ. Microbiol.">
        <title>Decay of the glycolytic pathway and adaptation to intranuclear parasitism within Enterocytozoonidae microsporidia.</title>
        <authorList>
            <person name="Wiredu Boakye D."/>
            <person name="Jaroenlak P."/>
            <person name="Prachumwat A."/>
            <person name="Williams T.A."/>
            <person name="Bateman K.S."/>
            <person name="Itsathitphaisarn O."/>
            <person name="Sritunyalucksana K."/>
            <person name="Paszkiewicz K.H."/>
            <person name="Moore K.A."/>
            <person name="Stentiford G.D."/>
            <person name="Williams B.A."/>
        </authorList>
    </citation>
    <scope>NUCLEOTIDE SEQUENCE [LARGE SCALE GENOMIC DNA]</scope>
    <source>
        <strain evidence="2 3">GB1</strain>
    </source>
</reference>
<dbReference type="AlphaFoldDB" id="A0A1Y1S837"/>
<dbReference type="VEuPathDB" id="MicrosporidiaDB:ECANGB1_389"/>
<keyword evidence="1" id="KW-0472">Membrane</keyword>
<dbReference type="EMBL" id="LWDP01000014">
    <property type="protein sequence ID" value="ORD94607.1"/>
    <property type="molecule type" value="Genomic_DNA"/>
</dbReference>
<name>A0A1Y1S837_9MICR</name>
<protein>
    <submittedName>
        <fullName evidence="2">Uncharacterized protein</fullName>
    </submittedName>
</protein>
<sequence length="332" mass="37481">MGEKRVETLNGRKWQNRSPRMRLMDWSWIGLIGANGCIGCSRRMGAGGFLSIYSDGIKIDNEINSICTECNKALISYSLFDRLGEYRIVRMEVLDKEIGELVEFVDRVCSGMDIDQFIDVDQYTDKTGVSSGLGTFLIKVANNQVLGNKIVLSTALSKITVLKVPVIKLGGTNKIRMIYTELVAVDGLWYYSNNPIDLIGFIWLKYRMINIDQVGIKVFDGDIQTIFATNNYPIHVTRTIRVNEAVYELESSHRMKFINIIQDRANQPVIKESLNKIGLNEIVGKGVTHEYTNLLMILTLILALFSILMVTYLLITSLLVGNPYKKCNGNQE</sequence>
<organism evidence="2 3">
    <name type="scientific">Enterospora canceri</name>
    <dbReference type="NCBI Taxonomy" id="1081671"/>
    <lineage>
        <taxon>Eukaryota</taxon>
        <taxon>Fungi</taxon>
        <taxon>Fungi incertae sedis</taxon>
        <taxon>Microsporidia</taxon>
        <taxon>Enterocytozoonidae</taxon>
        <taxon>Enterospora</taxon>
    </lineage>
</organism>
<dbReference type="Proteomes" id="UP000192639">
    <property type="component" value="Unassembled WGS sequence"/>
</dbReference>
<gene>
    <name evidence="2" type="ORF">ECANGB1_389</name>
</gene>
<evidence type="ECO:0000313" key="2">
    <source>
        <dbReference type="EMBL" id="ORD94607.1"/>
    </source>
</evidence>
<keyword evidence="3" id="KW-1185">Reference proteome</keyword>
<keyword evidence="1" id="KW-1133">Transmembrane helix</keyword>
<evidence type="ECO:0000313" key="3">
    <source>
        <dbReference type="Proteomes" id="UP000192639"/>
    </source>
</evidence>
<feature type="transmembrane region" description="Helical" evidence="1">
    <location>
        <begin position="294"/>
        <end position="315"/>
    </location>
</feature>